<comment type="caution">
    <text evidence="2">The sequence shown here is derived from an EMBL/GenBank/DDBJ whole genome shotgun (WGS) entry which is preliminary data.</text>
</comment>
<reference evidence="2 3" key="1">
    <citation type="submission" date="2019-10" db="EMBL/GenBank/DDBJ databases">
        <title>Sequencing and Assembly of Multiple Reported Metal-Biooxidizing Members of the Extremely Thermoacidophilic Archaeal Family Sulfolobaceae.</title>
        <authorList>
            <person name="Counts J.A."/>
            <person name="Kelly R.M."/>
        </authorList>
    </citation>
    <scope>NUCLEOTIDE SEQUENCE [LARGE SCALE GENOMIC DNA]</scope>
    <source>
        <strain evidence="2 3">DSM 6482</strain>
    </source>
</reference>
<evidence type="ECO:0000313" key="2">
    <source>
        <dbReference type="EMBL" id="MUN29920.1"/>
    </source>
</evidence>
<sequence length="148" mass="17008">MKVVKYFVKLTVKDDKGENPVKLKVVKHEKGEQGTKRKVVEVEEHPFRKLVNARKFVNNVVERNSVQCTPMKKEGDVWIKECTSTSGAKLTFQIRQQRIVKPKKEKKEEKTSKKEEQPPTKAKQETSEQPSQQTGNNSGAESTEQQKQ</sequence>
<dbReference type="EMBL" id="WGGD01000005">
    <property type="protein sequence ID" value="MUN29920.1"/>
    <property type="molecule type" value="Genomic_DNA"/>
</dbReference>
<protein>
    <submittedName>
        <fullName evidence="2">Uncharacterized protein</fullName>
    </submittedName>
</protein>
<organism evidence="2 3">
    <name type="scientific">Sulfuracidifex metallicus DSM 6482 = JCM 9184</name>
    <dbReference type="NCBI Taxonomy" id="523847"/>
    <lineage>
        <taxon>Archaea</taxon>
        <taxon>Thermoproteota</taxon>
        <taxon>Thermoprotei</taxon>
        <taxon>Sulfolobales</taxon>
        <taxon>Sulfolobaceae</taxon>
        <taxon>Sulfuracidifex</taxon>
    </lineage>
</organism>
<feature type="compositionally biased region" description="Polar residues" evidence="1">
    <location>
        <begin position="127"/>
        <end position="148"/>
    </location>
</feature>
<feature type="compositionally biased region" description="Basic and acidic residues" evidence="1">
    <location>
        <begin position="105"/>
        <end position="126"/>
    </location>
</feature>
<evidence type="ECO:0000256" key="1">
    <source>
        <dbReference type="SAM" id="MobiDB-lite"/>
    </source>
</evidence>
<dbReference type="OrthoDB" id="43632at2157"/>
<feature type="region of interest" description="Disordered" evidence="1">
    <location>
        <begin position="93"/>
        <end position="148"/>
    </location>
</feature>
<evidence type="ECO:0000313" key="3">
    <source>
        <dbReference type="Proteomes" id="UP000470772"/>
    </source>
</evidence>
<name>A0A6A9QNM3_SULME</name>
<dbReference type="Proteomes" id="UP000470772">
    <property type="component" value="Unassembled WGS sequence"/>
</dbReference>
<proteinExistence type="predicted"/>
<dbReference type="RefSeq" id="WP_054838456.1">
    <property type="nucleotide sequence ID" value="NZ_BBBY01000009.1"/>
</dbReference>
<accession>A0A6A9QNM3</accession>
<keyword evidence="3" id="KW-1185">Reference proteome</keyword>
<gene>
    <name evidence="2" type="ORF">GC250_10860</name>
</gene>
<dbReference type="AlphaFoldDB" id="A0A6A9QNM3"/>